<dbReference type="EMBL" id="AMZH03011291">
    <property type="protein sequence ID" value="RRT53135.1"/>
    <property type="molecule type" value="Genomic_DNA"/>
</dbReference>
<comment type="caution">
    <text evidence="1">The sequence shown here is derived from an EMBL/GenBank/DDBJ whole genome shotgun (WGS) entry which is preliminary data.</text>
</comment>
<dbReference type="AlphaFoldDB" id="A0A426YN35"/>
<accession>A0A426YN35</accession>
<dbReference type="Proteomes" id="UP000287651">
    <property type="component" value="Unassembled WGS sequence"/>
</dbReference>
<sequence length="128" mass="14717">MLRLGVIREWVGEGELPKKRIQSEVAKALQCVGRGHIWRDRSPNSSHKNLKAMKMSLGERLEGWTTPVLIKKLGKSEDKTECDAMDSSVMVLQRRDIRGVIDPLLSWRESIGRERVKEVENEETNSKY</sequence>
<reference evidence="1 2" key="1">
    <citation type="journal article" date="2014" name="Agronomy (Basel)">
        <title>A Draft Genome Sequence for Ensete ventricosum, the Drought-Tolerant Tree Against Hunger.</title>
        <authorList>
            <person name="Harrison J."/>
            <person name="Moore K.A."/>
            <person name="Paszkiewicz K."/>
            <person name="Jones T."/>
            <person name="Grant M."/>
            <person name="Ambacheew D."/>
            <person name="Muzemil S."/>
            <person name="Studholme D.J."/>
        </authorList>
    </citation>
    <scope>NUCLEOTIDE SEQUENCE [LARGE SCALE GENOMIC DNA]</scope>
</reference>
<proteinExistence type="predicted"/>
<name>A0A426YN35_ENSVE</name>
<protein>
    <submittedName>
        <fullName evidence="1">Uncharacterized protein</fullName>
    </submittedName>
</protein>
<organism evidence="1 2">
    <name type="scientific">Ensete ventricosum</name>
    <name type="common">Abyssinian banana</name>
    <name type="synonym">Musa ensete</name>
    <dbReference type="NCBI Taxonomy" id="4639"/>
    <lineage>
        <taxon>Eukaryota</taxon>
        <taxon>Viridiplantae</taxon>
        <taxon>Streptophyta</taxon>
        <taxon>Embryophyta</taxon>
        <taxon>Tracheophyta</taxon>
        <taxon>Spermatophyta</taxon>
        <taxon>Magnoliopsida</taxon>
        <taxon>Liliopsida</taxon>
        <taxon>Zingiberales</taxon>
        <taxon>Musaceae</taxon>
        <taxon>Ensete</taxon>
    </lineage>
</organism>
<evidence type="ECO:0000313" key="2">
    <source>
        <dbReference type="Proteomes" id="UP000287651"/>
    </source>
</evidence>
<evidence type="ECO:0000313" key="1">
    <source>
        <dbReference type="EMBL" id="RRT53135.1"/>
    </source>
</evidence>
<gene>
    <name evidence="1" type="ORF">B296_00050014</name>
</gene>